<protein>
    <submittedName>
        <fullName evidence="2">Type I restriction endonuclease subunit R</fullName>
    </submittedName>
</protein>
<dbReference type="EMBL" id="VTUX01000008">
    <property type="protein sequence ID" value="KAA1189259.1"/>
    <property type="molecule type" value="Genomic_DNA"/>
</dbReference>
<keyword evidence="3" id="KW-1185">Reference proteome</keyword>
<sequence length="1047" mass="117194">MADAKEAQFQQDIIDSLTANGWLLGSSDQYDRELAIFPEDLIGYVKDTQPDQWDKLAKHFPDSTNEALLKTAAKWLDKQGTLWVLRNAFKDRGARFRLCTFKPDHDLNPELTERYHKNRLRVVPELVYSPHGYEGRLDLTLFVNGLPVATLELKSEFKQALDNAKYQYIKDRQPRDPTTKKAEPLLTFKRGALVHFAVSQMEVAMTTKLAGMKTYFLPFNRGTADGGAGNDLPEQGYPTAYLWEEIFQPDNFLNIVGRYLHLEVKTDEDALGKKTTKETMIFPRYHQWDAVRSLLGTTVAEGPGEKYLVQHSAGSGKSNSIAWLSHQLSALHRPDGDKLFNSIIVITDRTVLDSQLQETIYQFEHAEGVVARINREEGDGSKSEQLASALAAGTPIIIVTIQTFPYVLQAIQESAGLKERTFAVIADEAHSSQTGATARKLREVLMAELLDDDAEITAEDILDATLAARSGSENISYYAFTATPKAKTLELFGRCPNPSAPPSDENAPAAFHIYSMRQAIEEGFILDVLQNYTNYNTAYKLAHANPDLDEDVEKKKAATEIAKWVRLHPHNIAQKVEIIVEHFRTRVAHLLNGEAKAMVVTGSRKEAVRYKLAMDKYVSKKAYENINAMVAFSGEVVDKDSGPEPFTERNMNPGLKGRDMRDAFDTHDYQVMIVANKFQTGFDQPKLVAMYVDKKLAGVDCVQTLSRLNRTHPGKDQTFVLDFVNEPEGVLEEFQKYYQTAELAAVSDPNLVYDLMESLKDERIFQWSEVESFAAAYFDPKAAQAALIAACKPAVDRYGARYTDAMDALKLAQNALKDALATGNDSAIKHAEHSLSQAKEAKDILDTFKKNLRSFSRFYEFISQVVDFNDDELEKLNVYAAHLAPLLREEVVREQVDLSQVVMTHYKLNEVRQQRLVMDKKGGYLEGATSIGGHTPKEQEYDKLAAILERVNDLFAGEHLTDKDKVNWLNSLKDKVAENEAVMDQISRNTKEQAMLGDYPAAVESAVIGSMEAHSDLAMQFLSDKQISSAVAEALLALLTSNADTAS</sequence>
<evidence type="ECO:0000259" key="1">
    <source>
        <dbReference type="SMART" id="SM00487"/>
    </source>
</evidence>
<dbReference type="AlphaFoldDB" id="A0A5B0WTQ3"/>
<keyword evidence="2" id="KW-0540">Nuclease</keyword>
<dbReference type="InterPro" id="IPR040980">
    <property type="entry name" value="SWI2_SNF2"/>
</dbReference>
<reference evidence="2 3" key="1">
    <citation type="submission" date="2019-09" db="EMBL/GenBank/DDBJ databases">
        <authorList>
            <person name="Chen X.-Y."/>
        </authorList>
    </citation>
    <scope>NUCLEOTIDE SEQUENCE [LARGE SCALE GENOMIC DNA]</scope>
    <source>
        <strain evidence="2 3">NY5</strain>
    </source>
</reference>
<organism evidence="2 3">
    <name type="scientific">Pseudohalioglobus sediminis</name>
    <dbReference type="NCBI Taxonomy" id="2606449"/>
    <lineage>
        <taxon>Bacteria</taxon>
        <taxon>Pseudomonadati</taxon>
        <taxon>Pseudomonadota</taxon>
        <taxon>Gammaproteobacteria</taxon>
        <taxon>Cellvibrionales</taxon>
        <taxon>Halieaceae</taxon>
        <taxon>Pseudohalioglobus</taxon>
    </lineage>
</organism>
<dbReference type="RefSeq" id="WP_149612557.1">
    <property type="nucleotide sequence ID" value="NZ_VTUX01000008.1"/>
</dbReference>
<dbReference type="PANTHER" id="PTHR42927">
    <property type="entry name" value="HELICASE SUPERFAMILY 1 AND 2 DOMAIN-CONTAINING PROTEIN"/>
    <property type="match status" value="1"/>
</dbReference>
<comment type="caution">
    <text evidence="2">The sequence shown here is derived from an EMBL/GenBank/DDBJ whole genome shotgun (WGS) entry which is preliminary data.</text>
</comment>
<evidence type="ECO:0000313" key="3">
    <source>
        <dbReference type="Proteomes" id="UP000323708"/>
    </source>
</evidence>
<dbReference type="Pfam" id="PF18766">
    <property type="entry name" value="SWI2_SNF2"/>
    <property type="match status" value="1"/>
</dbReference>
<dbReference type="Proteomes" id="UP000323708">
    <property type="component" value="Unassembled WGS sequence"/>
</dbReference>
<dbReference type="Gene3D" id="3.90.1570.50">
    <property type="match status" value="1"/>
</dbReference>
<dbReference type="GO" id="GO:0009035">
    <property type="term" value="F:type I site-specific deoxyribonuclease activity"/>
    <property type="evidence" value="ECO:0007669"/>
    <property type="project" value="UniProtKB-EC"/>
</dbReference>
<dbReference type="GO" id="GO:0005524">
    <property type="term" value="F:ATP binding"/>
    <property type="evidence" value="ECO:0007669"/>
    <property type="project" value="UniProtKB-KW"/>
</dbReference>
<dbReference type="InterPro" id="IPR055180">
    <property type="entry name" value="HsdR_RecA-like_helicase_dom_2"/>
</dbReference>
<dbReference type="GO" id="GO:0003677">
    <property type="term" value="F:DNA binding"/>
    <property type="evidence" value="ECO:0007669"/>
    <property type="project" value="UniProtKB-KW"/>
</dbReference>
<feature type="domain" description="Helicase ATP-binding" evidence="1">
    <location>
        <begin position="279"/>
        <end position="514"/>
    </location>
</feature>
<keyword evidence="2" id="KW-0255">Endonuclease</keyword>
<dbReference type="InterPro" id="IPR014001">
    <property type="entry name" value="Helicase_ATP-bd"/>
</dbReference>
<dbReference type="SMART" id="SM00487">
    <property type="entry name" value="DEXDc"/>
    <property type="match status" value="1"/>
</dbReference>
<dbReference type="Pfam" id="PF04313">
    <property type="entry name" value="HSDR_N"/>
    <property type="match status" value="1"/>
</dbReference>
<name>A0A5B0WTQ3_9GAMM</name>
<dbReference type="Pfam" id="PF22679">
    <property type="entry name" value="T1R_D3-like"/>
    <property type="match status" value="1"/>
</dbReference>
<accession>A0A5B0WTQ3</accession>
<dbReference type="GO" id="GO:0009307">
    <property type="term" value="P:DNA restriction-modification system"/>
    <property type="evidence" value="ECO:0007669"/>
    <property type="project" value="UniProtKB-KW"/>
</dbReference>
<dbReference type="PANTHER" id="PTHR42927:SF1">
    <property type="entry name" value="HELICASE SUPERFAMILY 1 AND 2 DOMAIN-CONTAINING PROTEIN"/>
    <property type="match status" value="1"/>
</dbReference>
<proteinExistence type="predicted"/>
<dbReference type="Gene3D" id="3.40.50.300">
    <property type="entry name" value="P-loop containing nucleotide triphosphate hydrolases"/>
    <property type="match status" value="3"/>
</dbReference>
<dbReference type="InterPro" id="IPR027417">
    <property type="entry name" value="P-loop_NTPase"/>
</dbReference>
<dbReference type="CDD" id="cd22332">
    <property type="entry name" value="HsdR_N"/>
    <property type="match status" value="1"/>
</dbReference>
<gene>
    <name evidence="2" type="ORF">F0M18_16440</name>
</gene>
<dbReference type="InterPro" id="IPR007409">
    <property type="entry name" value="Restrct_endonuc_type1_HsdR_N"/>
</dbReference>
<keyword evidence="2" id="KW-0378">Hydrolase</keyword>
<evidence type="ECO:0000313" key="2">
    <source>
        <dbReference type="EMBL" id="KAA1189259.1"/>
    </source>
</evidence>
<dbReference type="SUPFAM" id="SSF52540">
    <property type="entry name" value="P-loop containing nucleoside triphosphate hydrolases"/>
    <property type="match status" value="1"/>
</dbReference>